<organism evidence="4 5">
    <name type="scientific">Ameiurus melas</name>
    <name type="common">Black bullhead</name>
    <name type="synonym">Silurus melas</name>
    <dbReference type="NCBI Taxonomy" id="219545"/>
    <lineage>
        <taxon>Eukaryota</taxon>
        <taxon>Metazoa</taxon>
        <taxon>Chordata</taxon>
        <taxon>Craniata</taxon>
        <taxon>Vertebrata</taxon>
        <taxon>Euteleostomi</taxon>
        <taxon>Actinopterygii</taxon>
        <taxon>Neopterygii</taxon>
        <taxon>Teleostei</taxon>
        <taxon>Ostariophysi</taxon>
        <taxon>Siluriformes</taxon>
        <taxon>Ictaluridae</taxon>
        <taxon>Ameiurus</taxon>
    </lineage>
</organism>
<name>A0A7J6BDH8_AMEME</name>
<dbReference type="InterPro" id="IPR003006">
    <property type="entry name" value="Ig/MHC_CS"/>
</dbReference>
<dbReference type="SMART" id="SM00407">
    <property type="entry name" value="IGc1"/>
    <property type="match status" value="1"/>
</dbReference>
<dbReference type="PROSITE" id="PS50835">
    <property type="entry name" value="IG_LIKE"/>
    <property type="match status" value="1"/>
</dbReference>
<dbReference type="Pfam" id="PF07654">
    <property type="entry name" value="C1-set"/>
    <property type="match status" value="1"/>
</dbReference>
<gene>
    <name evidence="4" type="ORF">AMELA_G00021050</name>
</gene>
<keyword evidence="1" id="KW-1015">Disulfide bond</keyword>
<sequence>MEHTISKTRASVNENAPSVELLQGQNKLVCLVYGYSPSAINITWLQNNVSVQHDDSTNRSAKRPDGKFSIKSHLQVQASEWAPGDTYTCHVEHITGIVTRDISKKEITEETIYFDEKRISSCLTAPSRV</sequence>
<dbReference type="Gene3D" id="2.60.40.10">
    <property type="entry name" value="Immunoglobulins"/>
    <property type="match status" value="1"/>
</dbReference>
<dbReference type="InterPro" id="IPR013783">
    <property type="entry name" value="Ig-like_fold"/>
</dbReference>
<evidence type="ECO:0000313" key="4">
    <source>
        <dbReference type="EMBL" id="KAF4092439.1"/>
    </source>
</evidence>
<feature type="domain" description="Ig-like" evidence="3">
    <location>
        <begin position="10"/>
        <end position="108"/>
    </location>
</feature>
<comment type="caution">
    <text evidence="4">The sequence shown here is derived from an EMBL/GenBank/DDBJ whole genome shotgun (WGS) entry which is preliminary data.</text>
</comment>
<dbReference type="InterPro" id="IPR007110">
    <property type="entry name" value="Ig-like_dom"/>
</dbReference>
<dbReference type="InterPro" id="IPR050380">
    <property type="entry name" value="Immune_Resp_Modulators"/>
</dbReference>
<proteinExistence type="predicted"/>
<evidence type="ECO:0000259" key="3">
    <source>
        <dbReference type="PROSITE" id="PS50835"/>
    </source>
</evidence>
<dbReference type="EMBL" id="JAAGNN010000002">
    <property type="protein sequence ID" value="KAF4092439.1"/>
    <property type="molecule type" value="Genomic_DNA"/>
</dbReference>
<accession>A0A7J6BDH8</accession>
<keyword evidence="2" id="KW-0393">Immunoglobulin domain</keyword>
<dbReference type="PANTHER" id="PTHR23411">
    <property type="entry name" value="TAPASIN"/>
    <property type="match status" value="1"/>
</dbReference>
<dbReference type="SUPFAM" id="SSF48726">
    <property type="entry name" value="Immunoglobulin"/>
    <property type="match status" value="1"/>
</dbReference>
<protein>
    <recommendedName>
        <fullName evidence="3">Ig-like domain-containing protein</fullName>
    </recommendedName>
</protein>
<dbReference type="Proteomes" id="UP000593565">
    <property type="component" value="Unassembled WGS sequence"/>
</dbReference>
<dbReference type="FunFam" id="2.60.40.10:FF:000283">
    <property type="entry name" value="Immunoglobulin kappa constant"/>
    <property type="match status" value="1"/>
</dbReference>
<keyword evidence="5" id="KW-1185">Reference proteome</keyword>
<reference evidence="4 5" key="1">
    <citation type="submission" date="2020-02" db="EMBL/GenBank/DDBJ databases">
        <title>A chromosome-scale genome assembly of the black bullhead catfish (Ameiurus melas).</title>
        <authorList>
            <person name="Wen M."/>
            <person name="Zham M."/>
            <person name="Cabau C."/>
            <person name="Klopp C."/>
            <person name="Donnadieu C."/>
            <person name="Roques C."/>
            <person name="Bouchez O."/>
            <person name="Lampietro C."/>
            <person name="Jouanno E."/>
            <person name="Herpin A."/>
            <person name="Louis A."/>
            <person name="Berthelot C."/>
            <person name="Parey E."/>
            <person name="Roest-Crollius H."/>
            <person name="Braasch I."/>
            <person name="Postlethwait J."/>
            <person name="Robinson-Rechavi M."/>
            <person name="Echchiki A."/>
            <person name="Begum T."/>
            <person name="Montfort J."/>
            <person name="Schartl M."/>
            <person name="Bobe J."/>
            <person name="Guiguen Y."/>
        </authorList>
    </citation>
    <scope>NUCLEOTIDE SEQUENCE [LARGE SCALE GENOMIC DNA]</scope>
    <source>
        <strain evidence="4">M_S1</strain>
        <tissue evidence="4">Blood</tissue>
    </source>
</reference>
<evidence type="ECO:0000256" key="1">
    <source>
        <dbReference type="ARBA" id="ARBA00023157"/>
    </source>
</evidence>
<dbReference type="AlphaFoldDB" id="A0A7J6BDH8"/>
<evidence type="ECO:0000313" key="5">
    <source>
        <dbReference type="Proteomes" id="UP000593565"/>
    </source>
</evidence>
<evidence type="ECO:0000256" key="2">
    <source>
        <dbReference type="ARBA" id="ARBA00023319"/>
    </source>
</evidence>
<dbReference type="PROSITE" id="PS00290">
    <property type="entry name" value="IG_MHC"/>
    <property type="match status" value="1"/>
</dbReference>
<dbReference type="CDD" id="cd00098">
    <property type="entry name" value="IgC1"/>
    <property type="match status" value="1"/>
</dbReference>
<dbReference type="InterPro" id="IPR003597">
    <property type="entry name" value="Ig_C1-set"/>
</dbReference>
<dbReference type="InterPro" id="IPR036179">
    <property type="entry name" value="Ig-like_dom_sf"/>
</dbReference>